<dbReference type="NCBIfam" id="TIGR01439">
    <property type="entry name" value="lp_hng_hel_AbrB"/>
    <property type="match status" value="1"/>
</dbReference>
<name>A0A450TBQ2_9GAMM</name>
<accession>A0A450TBQ2</accession>
<dbReference type="GO" id="GO:0003677">
    <property type="term" value="F:DNA binding"/>
    <property type="evidence" value="ECO:0007669"/>
    <property type="project" value="InterPro"/>
</dbReference>
<evidence type="ECO:0000259" key="1">
    <source>
        <dbReference type="SMART" id="SM00966"/>
    </source>
</evidence>
<protein>
    <submittedName>
        <fullName evidence="2">Transcriptional regulator, AbrB family</fullName>
    </submittedName>
</protein>
<reference evidence="2" key="1">
    <citation type="submission" date="2019-02" db="EMBL/GenBank/DDBJ databases">
        <authorList>
            <person name="Gruber-Vodicka R. H."/>
            <person name="Seah K. B. B."/>
        </authorList>
    </citation>
    <scope>NUCLEOTIDE SEQUENCE</scope>
    <source>
        <strain evidence="2">BECK_BZ15</strain>
    </source>
</reference>
<dbReference type="SMART" id="SM00966">
    <property type="entry name" value="SpoVT_AbrB"/>
    <property type="match status" value="1"/>
</dbReference>
<evidence type="ECO:0000313" key="2">
    <source>
        <dbReference type="EMBL" id="VFJ64239.1"/>
    </source>
</evidence>
<dbReference type="Pfam" id="PF04014">
    <property type="entry name" value="MazE_antitoxin"/>
    <property type="match status" value="1"/>
</dbReference>
<dbReference type="InterPro" id="IPR007159">
    <property type="entry name" value="SpoVT-AbrB_dom"/>
</dbReference>
<dbReference type="Gene3D" id="2.10.260.10">
    <property type="match status" value="1"/>
</dbReference>
<organism evidence="2">
    <name type="scientific">Candidatus Kentrum sp. FW</name>
    <dbReference type="NCBI Taxonomy" id="2126338"/>
    <lineage>
        <taxon>Bacteria</taxon>
        <taxon>Pseudomonadati</taxon>
        <taxon>Pseudomonadota</taxon>
        <taxon>Gammaproteobacteria</taxon>
        <taxon>Candidatus Kentrum</taxon>
    </lineage>
</organism>
<sequence length="87" mass="9824">MDVTKLSSKGQVIIPKHLRTVHRWESGQELMVVNIRDGVLLKPKKPFRKTTIADVASCLEYTGEAKTLDDMEQAISQGIKERFHDCG</sequence>
<dbReference type="SUPFAM" id="SSF89447">
    <property type="entry name" value="AbrB/MazE/MraZ-like"/>
    <property type="match status" value="1"/>
</dbReference>
<gene>
    <name evidence="2" type="ORF">BECKFW1821A_GA0114235_11665</name>
</gene>
<dbReference type="InterPro" id="IPR037914">
    <property type="entry name" value="SpoVT-AbrB_sf"/>
</dbReference>
<dbReference type="EMBL" id="CAADEW010000166">
    <property type="protein sequence ID" value="VFJ64239.1"/>
    <property type="molecule type" value="Genomic_DNA"/>
</dbReference>
<proteinExistence type="predicted"/>
<feature type="domain" description="SpoVT-AbrB" evidence="1">
    <location>
        <begin position="4"/>
        <end position="49"/>
    </location>
</feature>
<dbReference type="AlphaFoldDB" id="A0A450TBQ2"/>